<evidence type="ECO:0000313" key="3">
    <source>
        <dbReference type="EMBL" id="CAD6548618.1"/>
    </source>
</evidence>
<organism evidence="3 4">
    <name type="scientific">Paraburkholderia metrosideri</name>
    <dbReference type="NCBI Taxonomy" id="580937"/>
    <lineage>
        <taxon>Bacteria</taxon>
        <taxon>Pseudomonadati</taxon>
        <taxon>Pseudomonadota</taxon>
        <taxon>Betaproteobacteria</taxon>
        <taxon>Burkholderiales</taxon>
        <taxon>Burkholderiaceae</taxon>
        <taxon>Paraburkholderia</taxon>
    </lineage>
</organism>
<keyword evidence="2" id="KW-0732">Signal</keyword>
<feature type="signal peptide" evidence="2">
    <location>
        <begin position="1"/>
        <end position="25"/>
    </location>
</feature>
<evidence type="ECO:0000313" key="4">
    <source>
        <dbReference type="Proteomes" id="UP000598032"/>
    </source>
</evidence>
<keyword evidence="4" id="KW-1185">Reference proteome</keyword>
<reference evidence="3 4" key="1">
    <citation type="submission" date="2020-10" db="EMBL/GenBank/DDBJ databases">
        <authorList>
            <person name="Peeters C."/>
        </authorList>
    </citation>
    <scope>NUCLEOTIDE SEQUENCE [LARGE SCALE GENOMIC DNA]</scope>
    <source>
        <strain evidence="3 4">LMG 28140</strain>
    </source>
</reference>
<evidence type="ECO:0008006" key="5">
    <source>
        <dbReference type="Google" id="ProtNLM"/>
    </source>
</evidence>
<gene>
    <name evidence="3" type="ORF">LMG28140_04632</name>
</gene>
<dbReference type="EMBL" id="CAJHCP010000010">
    <property type="protein sequence ID" value="CAD6548618.1"/>
    <property type="molecule type" value="Genomic_DNA"/>
</dbReference>
<comment type="caution">
    <text evidence="3">The sequence shown here is derived from an EMBL/GenBank/DDBJ whole genome shotgun (WGS) entry which is preliminary data.</text>
</comment>
<protein>
    <recommendedName>
        <fullName evidence="5">Lipoprotein</fullName>
    </recommendedName>
</protein>
<dbReference type="RefSeq" id="WP_201644596.1">
    <property type="nucleotide sequence ID" value="NZ_CAJHCP010000010.1"/>
</dbReference>
<accession>A0ABN7I4Y7</accession>
<sequence>MKRDKRLASAALVAIATVASSIALTGCGADDSSPTTTSSATSSPSSSSQGIAANDAAQQSVPSLPAAFVPDASAPFAADPALASDPVAQTMQANLAADNQQIAPVMHYAPGDSARSN</sequence>
<evidence type="ECO:0000256" key="1">
    <source>
        <dbReference type="SAM" id="MobiDB-lite"/>
    </source>
</evidence>
<dbReference type="PROSITE" id="PS51257">
    <property type="entry name" value="PROKAR_LIPOPROTEIN"/>
    <property type="match status" value="1"/>
</dbReference>
<proteinExistence type="predicted"/>
<name>A0ABN7I4Y7_9BURK</name>
<feature type="compositionally biased region" description="Low complexity" evidence="1">
    <location>
        <begin position="26"/>
        <end position="48"/>
    </location>
</feature>
<dbReference type="Proteomes" id="UP000598032">
    <property type="component" value="Unassembled WGS sequence"/>
</dbReference>
<feature type="chain" id="PRO_5045823069" description="Lipoprotein" evidence="2">
    <location>
        <begin position="26"/>
        <end position="117"/>
    </location>
</feature>
<evidence type="ECO:0000256" key="2">
    <source>
        <dbReference type="SAM" id="SignalP"/>
    </source>
</evidence>
<feature type="region of interest" description="Disordered" evidence="1">
    <location>
        <begin position="26"/>
        <end position="64"/>
    </location>
</feature>